<dbReference type="AlphaFoldDB" id="A0A1Q5ZVE9"/>
<evidence type="ECO:0000313" key="5">
    <source>
        <dbReference type="EMBL" id="OKS85713.1"/>
    </source>
</evidence>
<name>A0A1Q5ZVE9_9SPHI</name>
<dbReference type="SUPFAM" id="SSF56731">
    <property type="entry name" value="DNA primase core"/>
    <property type="match status" value="1"/>
</dbReference>
<dbReference type="SUPFAM" id="SSF57783">
    <property type="entry name" value="Zinc beta-ribbon"/>
    <property type="match status" value="1"/>
</dbReference>
<dbReference type="PANTHER" id="PTHR30313">
    <property type="entry name" value="DNA PRIMASE"/>
    <property type="match status" value="1"/>
</dbReference>
<gene>
    <name evidence="5" type="ORF">RG47T_1159</name>
</gene>
<keyword evidence="3" id="KW-0862">Zinc</keyword>
<dbReference type="GO" id="GO:0003899">
    <property type="term" value="F:DNA-directed RNA polymerase activity"/>
    <property type="evidence" value="ECO:0007669"/>
    <property type="project" value="InterPro"/>
</dbReference>
<proteinExistence type="predicted"/>
<comment type="caution">
    <text evidence="5">The sequence shown here is derived from an EMBL/GenBank/DDBJ whole genome shotgun (WGS) entry which is preliminary data.</text>
</comment>
<dbReference type="EMBL" id="MPPL01000001">
    <property type="protein sequence ID" value="OKS85713.1"/>
    <property type="molecule type" value="Genomic_DNA"/>
</dbReference>
<dbReference type="SMART" id="SM00400">
    <property type="entry name" value="ZnF_CHCC"/>
    <property type="match status" value="1"/>
</dbReference>
<keyword evidence="1" id="KW-0479">Metal-binding</keyword>
<organism evidence="5 6">
    <name type="scientific">Mucilaginibacter polytrichastri</name>
    <dbReference type="NCBI Taxonomy" id="1302689"/>
    <lineage>
        <taxon>Bacteria</taxon>
        <taxon>Pseudomonadati</taxon>
        <taxon>Bacteroidota</taxon>
        <taxon>Sphingobacteriia</taxon>
        <taxon>Sphingobacteriales</taxon>
        <taxon>Sphingobacteriaceae</taxon>
        <taxon>Mucilaginibacter</taxon>
    </lineage>
</organism>
<reference evidence="5 6" key="1">
    <citation type="submission" date="2016-11" db="EMBL/GenBank/DDBJ databases">
        <title>Whole Genome Sequencing of Mucilaginibacter polytrichastri RG4-7(T) isolated from the moss sample.</title>
        <authorList>
            <person name="Li Y."/>
        </authorList>
    </citation>
    <scope>NUCLEOTIDE SEQUENCE [LARGE SCALE GENOMIC DNA]</scope>
    <source>
        <strain evidence="5 6">RG4-7</strain>
    </source>
</reference>
<dbReference type="Gene3D" id="3.40.1360.10">
    <property type="match status" value="1"/>
</dbReference>
<evidence type="ECO:0000256" key="2">
    <source>
        <dbReference type="ARBA" id="ARBA00022771"/>
    </source>
</evidence>
<dbReference type="RefSeq" id="WP_074488510.1">
    <property type="nucleotide sequence ID" value="NZ_FPAM01000002.1"/>
</dbReference>
<dbReference type="InterPro" id="IPR034154">
    <property type="entry name" value="TOPRIM_DnaG/twinkle"/>
</dbReference>
<keyword evidence="2" id="KW-0863">Zinc-finger</keyword>
<dbReference type="STRING" id="1302689.RG47T_1159"/>
<dbReference type="InterPro" id="IPR050219">
    <property type="entry name" value="DnaG_primase"/>
</dbReference>
<dbReference type="GO" id="GO:0006269">
    <property type="term" value="P:DNA replication, synthesis of primer"/>
    <property type="evidence" value="ECO:0007669"/>
    <property type="project" value="TreeGrafter"/>
</dbReference>
<evidence type="ECO:0000313" key="6">
    <source>
        <dbReference type="Proteomes" id="UP000186720"/>
    </source>
</evidence>
<protein>
    <recommendedName>
        <fullName evidence="4">Zinc finger CHC2-type domain-containing protein</fullName>
    </recommendedName>
</protein>
<feature type="domain" description="Zinc finger CHC2-type" evidence="4">
    <location>
        <begin position="45"/>
        <end position="91"/>
    </location>
</feature>
<dbReference type="Pfam" id="PF01807">
    <property type="entry name" value="Zn_ribbon_DnaG"/>
    <property type="match status" value="1"/>
</dbReference>
<dbReference type="Gene3D" id="3.90.580.10">
    <property type="entry name" value="Zinc finger, CHC2-type domain"/>
    <property type="match status" value="1"/>
</dbReference>
<dbReference type="CDD" id="cd01029">
    <property type="entry name" value="TOPRIM_primases"/>
    <property type="match status" value="1"/>
</dbReference>
<dbReference type="Proteomes" id="UP000186720">
    <property type="component" value="Unassembled WGS sequence"/>
</dbReference>
<dbReference type="OrthoDB" id="8536512at2"/>
<dbReference type="Pfam" id="PF13155">
    <property type="entry name" value="Toprim_2"/>
    <property type="match status" value="1"/>
</dbReference>
<dbReference type="PANTHER" id="PTHR30313:SF2">
    <property type="entry name" value="DNA PRIMASE"/>
    <property type="match status" value="1"/>
</dbReference>
<keyword evidence="6" id="KW-1185">Reference proteome</keyword>
<dbReference type="GO" id="GO:0008270">
    <property type="term" value="F:zinc ion binding"/>
    <property type="evidence" value="ECO:0007669"/>
    <property type="project" value="UniProtKB-KW"/>
</dbReference>
<dbReference type="InterPro" id="IPR036977">
    <property type="entry name" value="DNA_primase_Znf_CHC2"/>
</dbReference>
<evidence type="ECO:0000256" key="1">
    <source>
        <dbReference type="ARBA" id="ARBA00022723"/>
    </source>
</evidence>
<dbReference type="GO" id="GO:0003677">
    <property type="term" value="F:DNA binding"/>
    <property type="evidence" value="ECO:0007669"/>
    <property type="project" value="InterPro"/>
</dbReference>
<accession>A0A1Q5ZVE9</accession>
<dbReference type="GO" id="GO:0005737">
    <property type="term" value="C:cytoplasm"/>
    <property type="evidence" value="ECO:0007669"/>
    <property type="project" value="TreeGrafter"/>
</dbReference>
<evidence type="ECO:0000256" key="3">
    <source>
        <dbReference type="ARBA" id="ARBA00022833"/>
    </source>
</evidence>
<sequence length="311" mass="34922">MEFSENKLTIAQAKAIDMVNILSKIGIEPVKVRNNDYWYHSPLRDEKTPSFKVSRRINRWYDHGIGKGGNLVDFAVLFWGCSISEALQKLAGNFSLQQHPARPLKIAWEEKTQIKISGEFFLSSHALFSYLEGRCISAEIASKFCREVRYELGGKTWYGIGFKNDLGGYEIRNAFQKLSSSPKGITTIKNGSDSVAVFEGFFDFLSFMVITDDAGFRSTDFIILNSLAFLESTHAILNGYKDVHLFLDNDTAGKAATELALSLCNHYHDESKRYDVYTDLNDWLVNAPKQSGAKIPADSIMLEKPPNPTGC</sequence>
<evidence type="ECO:0000259" key="4">
    <source>
        <dbReference type="SMART" id="SM00400"/>
    </source>
</evidence>
<dbReference type="InterPro" id="IPR002694">
    <property type="entry name" value="Znf_CHC2"/>
</dbReference>